<dbReference type="PANTHER" id="PTHR36166:SF1">
    <property type="entry name" value="SRPBCC DOMAIN-CONTAINING PROTEIN"/>
    <property type="match status" value="1"/>
</dbReference>
<dbReference type="OrthoDB" id="509124at2759"/>
<evidence type="ECO:0000313" key="2">
    <source>
        <dbReference type="Proteomes" id="UP000007014"/>
    </source>
</evidence>
<sequence length="156" mass="17817">MPVQVNTSIEILAPASVIWDILCDFERYPEWNALFSNIRGELALGATLTVELDSGWRGRRFRSKLTQLRTGNELTWERKLVFGWVFRGRHSFRIEPTTNGCLFTHTASFSGITADVFPSGRFRKRLLRDFEAFNHGLKSRAEQMARTDVPSPPAAE</sequence>
<dbReference type="Gramene" id="CMQ180CT">
    <property type="protein sequence ID" value="CMQ180CT"/>
    <property type="gene ID" value="CMQ180C"/>
</dbReference>
<reference evidence="1 2" key="2">
    <citation type="journal article" date="2007" name="BMC Biol.">
        <title>A 100%-complete sequence reveals unusually simple genomic features in the hot-spring red alga Cyanidioschyzon merolae.</title>
        <authorList>
            <person name="Nozaki H."/>
            <person name="Takano H."/>
            <person name="Misumi O."/>
            <person name="Terasawa K."/>
            <person name="Matsuzaki M."/>
            <person name="Maruyama S."/>
            <person name="Nishida K."/>
            <person name="Yagisawa F."/>
            <person name="Yoshida Y."/>
            <person name="Fujiwara T."/>
            <person name="Takio S."/>
            <person name="Tamura K."/>
            <person name="Chung S.J."/>
            <person name="Nakamura S."/>
            <person name="Kuroiwa H."/>
            <person name="Tanaka K."/>
            <person name="Sato N."/>
            <person name="Kuroiwa T."/>
        </authorList>
    </citation>
    <scope>NUCLEOTIDE SEQUENCE [LARGE SCALE GENOMIC DNA]</scope>
    <source>
        <strain evidence="1 2">10D</strain>
    </source>
</reference>
<dbReference type="KEGG" id="cme:CYME_CMQ180C"/>
<keyword evidence="2" id="KW-1185">Reference proteome</keyword>
<dbReference type="EMBL" id="AP006499">
    <property type="protein sequence ID" value="BAM82080.1"/>
    <property type="molecule type" value="Genomic_DNA"/>
</dbReference>
<accession>M1V6C5</accession>
<gene>
    <name evidence="1" type="ORF">CYME_CMQ180C</name>
</gene>
<protein>
    <recommendedName>
        <fullName evidence="3">Coenzyme Q-binding protein COQ10 START domain-containing protein</fullName>
    </recommendedName>
</protein>
<dbReference type="Gene3D" id="3.30.530.20">
    <property type="match status" value="1"/>
</dbReference>
<dbReference type="HOGENOM" id="CLU_069867_4_0_1"/>
<dbReference type="eggNOG" id="ENOG502SBMF">
    <property type="taxonomic scope" value="Eukaryota"/>
</dbReference>
<dbReference type="STRING" id="280699.M1V6C5"/>
<dbReference type="Proteomes" id="UP000007014">
    <property type="component" value="Chromosome 17"/>
</dbReference>
<proteinExistence type="predicted"/>
<dbReference type="PANTHER" id="PTHR36166">
    <property type="entry name" value="CHROMOSOME 9, WHOLE GENOME SHOTGUN SEQUENCE"/>
    <property type="match status" value="1"/>
</dbReference>
<dbReference type="CDD" id="cd07822">
    <property type="entry name" value="SRPBCC_4"/>
    <property type="match status" value="1"/>
</dbReference>
<dbReference type="OMA" id="SYPEWNP"/>
<evidence type="ECO:0008006" key="3">
    <source>
        <dbReference type="Google" id="ProtNLM"/>
    </source>
</evidence>
<dbReference type="InterPro" id="IPR019587">
    <property type="entry name" value="Polyketide_cyclase/dehydratase"/>
</dbReference>
<name>M1V6C5_CYAM1</name>
<dbReference type="InterPro" id="IPR023393">
    <property type="entry name" value="START-like_dom_sf"/>
</dbReference>
<dbReference type="Pfam" id="PF10604">
    <property type="entry name" value="Polyketide_cyc2"/>
    <property type="match status" value="1"/>
</dbReference>
<dbReference type="GeneID" id="16996357"/>
<dbReference type="RefSeq" id="XP_005538116.1">
    <property type="nucleotide sequence ID" value="XM_005538059.1"/>
</dbReference>
<organism evidence="1 2">
    <name type="scientific">Cyanidioschyzon merolae (strain NIES-3377 / 10D)</name>
    <name type="common">Unicellular red alga</name>
    <dbReference type="NCBI Taxonomy" id="280699"/>
    <lineage>
        <taxon>Eukaryota</taxon>
        <taxon>Rhodophyta</taxon>
        <taxon>Bangiophyceae</taxon>
        <taxon>Cyanidiales</taxon>
        <taxon>Cyanidiaceae</taxon>
        <taxon>Cyanidioschyzon</taxon>
    </lineage>
</organism>
<reference evidence="1 2" key="1">
    <citation type="journal article" date="2004" name="Nature">
        <title>Genome sequence of the ultrasmall unicellular red alga Cyanidioschyzon merolae 10D.</title>
        <authorList>
            <person name="Matsuzaki M."/>
            <person name="Misumi O."/>
            <person name="Shin-i T."/>
            <person name="Maruyama S."/>
            <person name="Takahara M."/>
            <person name="Miyagishima S."/>
            <person name="Mori T."/>
            <person name="Nishida K."/>
            <person name="Yagisawa F."/>
            <person name="Nishida K."/>
            <person name="Yoshida Y."/>
            <person name="Nishimura Y."/>
            <person name="Nakao S."/>
            <person name="Kobayashi T."/>
            <person name="Momoyama Y."/>
            <person name="Higashiyama T."/>
            <person name="Minoda A."/>
            <person name="Sano M."/>
            <person name="Nomoto H."/>
            <person name="Oishi K."/>
            <person name="Hayashi H."/>
            <person name="Ohta F."/>
            <person name="Nishizaka S."/>
            <person name="Haga S."/>
            <person name="Miura S."/>
            <person name="Morishita T."/>
            <person name="Kabeya Y."/>
            <person name="Terasawa K."/>
            <person name="Suzuki Y."/>
            <person name="Ishii Y."/>
            <person name="Asakawa S."/>
            <person name="Takano H."/>
            <person name="Ohta N."/>
            <person name="Kuroiwa H."/>
            <person name="Tanaka K."/>
            <person name="Shimizu N."/>
            <person name="Sugano S."/>
            <person name="Sato N."/>
            <person name="Nozaki H."/>
            <person name="Ogasawara N."/>
            <person name="Kohara Y."/>
            <person name="Kuroiwa T."/>
        </authorList>
    </citation>
    <scope>NUCLEOTIDE SEQUENCE [LARGE SCALE GENOMIC DNA]</scope>
    <source>
        <strain evidence="1 2">10D</strain>
    </source>
</reference>
<dbReference type="AlphaFoldDB" id="M1V6C5"/>
<dbReference type="SUPFAM" id="SSF55961">
    <property type="entry name" value="Bet v1-like"/>
    <property type="match status" value="1"/>
</dbReference>
<evidence type="ECO:0000313" key="1">
    <source>
        <dbReference type="EMBL" id="BAM82080.1"/>
    </source>
</evidence>